<gene>
    <name evidence="1" type="ORF">NP493_47g06043</name>
</gene>
<organism evidence="1 2">
    <name type="scientific">Ridgeia piscesae</name>
    <name type="common">Tubeworm</name>
    <dbReference type="NCBI Taxonomy" id="27915"/>
    <lineage>
        <taxon>Eukaryota</taxon>
        <taxon>Metazoa</taxon>
        <taxon>Spiralia</taxon>
        <taxon>Lophotrochozoa</taxon>
        <taxon>Annelida</taxon>
        <taxon>Polychaeta</taxon>
        <taxon>Sedentaria</taxon>
        <taxon>Canalipalpata</taxon>
        <taxon>Sabellida</taxon>
        <taxon>Siboglinidae</taxon>
        <taxon>Ridgeia</taxon>
    </lineage>
</organism>
<protein>
    <submittedName>
        <fullName evidence="1">Uncharacterized protein</fullName>
    </submittedName>
</protein>
<name>A0AAD9PBF3_RIDPI</name>
<sequence>MQRNLCTNLKRQSIRHYFSERCAGGTKFKVFWPTVKPFLSNKGLLKDPVIILSENDNIISNQICVASTLNEFFVNAAQDISSSPIPEDILNHPNIQTITDHIAAPTVFDFSPVTSESIDTFISKSN</sequence>
<proteinExistence type="predicted"/>
<keyword evidence="2" id="KW-1185">Reference proteome</keyword>
<evidence type="ECO:0000313" key="2">
    <source>
        <dbReference type="Proteomes" id="UP001209878"/>
    </source>
</evidence>
<dbReference type="EMBL" id="JAODUO010000047">
    <property type="protein sequence ID" value="KAK2191731.1"/>
    <property type="molecule type" value="Genomic_DNA"/>
</dbReference>
<reference evidence="1" key="1">
    <citation type="journal article" date="2023" name="Mol. Biol. Evol.">
        <title>Third-Generation Sequencing Reveals the Adaptive Role of the Epigenome in Three Deep-Sea Polychaetes.</title>
        <authorList>
            <person name="Perez M."/>
            <person name="Aroh O."/>
            <person name="Sun Y."/>
            <person name="Lan Y."/>
            <person name="Juniper S.K."/>
            <person name="Young C.R."/>
            <person name="Angers B."/>
            <person name="Qian P.Y."/>
        </authorList>
    </citation>
    <scope>NUCLEOTIDE SEQUENCE</scope>
    <source>
        <strain evidence="1">R07B-5</strain>
    </source>
</reference>
<dbReference type="Proteomes" id="UP001209878">
    <property type="component" value="Unassembled WGS sequence"/>
</dbReference>
<accession>A0AAD9PBF3</accession>
<evidence type="ECO:0000313" key="1">
    <source>
        <dbReference type="EMBL" id="KAK2191731.1"/>
    </source>
</evidence>
<dbReference type="AlphaFoldDB" id="A0AAD9PBF3"/>
<comment type="caution">
    <text evidence="1">The sequence shown here is derived from an EMBL/GenBank/DDBJ whole genome shotgun (WGS) entry which is preliminary data.</text>
</comment>